<keyword evidence="2" id="KW-0812">Transmembrane</keyword>
<evidence type="ECO:0000256" key="2">
    <source>
        <dbReference type="SAM" id="Phobius"/>
    </source>
</evidence>
<evidence type="ECO:0000256" key="1">
    <source>
        <dbReference type="SAM" id="MobiDB-lite"/>
    </source>
</evidence>
<comment type="caution">
    <text evidence="3">The sequence shown here is derived from an EMBL/GenBank/DDBJ whole genome shotgun (WGS) entry which is preliminary data.</text>
</comment>
<sequence length="458" mass="49194">MPAQYTPIPVYQQPCLATDATDQSFYLVGSPTVNILEVNFVTNPAATTVNLISSQDDPTNSNYTILPYLPMYNRTFVSTKLFALSGLAHNSETFAVFTNSTQNSTSSSWQGVQLDFAEGGYDTYYDPYVTYFPSSSPLLAVGTYLPSADNFSHGFTTVFDTDNNGKMYPALVNAVSFNSTLHILTFGSPVDVNMNGIKLTAEAIPVTAASTGYVLDKALDGTTLVYSITPNESATLNRVPQSGNTLRFAANMAASALQSRILTYSVSPSGRPYFNTFDPVTGIWSGDGLISSTFSANDTAIAKPVLGTIIGGVVGGLLAIAGAIFLFFRLRGQRSQKASGIEGLGSKQGNQEDKDIVSLGDEPQHPDSYIPPPPHPSNSHEPMMFESNSMEPSPHAPHYVSPTSFGESSTTGRSPQYFVQGDDMPYNPQVGSPSPWCDEEASPTIHHSSPRNPQNHLP</sequence>
<organism evidence="3 4">
    <name type="scientific">Linnemannia gamsii</name>
    <dbReference type="NCBI Taxonomy" id="64522"/>
    <lineage>
        <taxon>Eukaryota</taxon>
        <taxon>Fungi</taxon>
        <taxon>Fungi incertae sedis</taxon>
        <taxon>Mucoromycota</taxon>
        <taxon>Mortierellomycotina</taxon>
        <taxon>Mortierellomycetes</taxon>
        <taxon>Mortierellales</taxon>
        <taxon>Mortierellaceae</taxon>
        <taxon>Linnemannia</taxon>
    </lineage>
</organism>
<reference evidence="3" key="1">
    <citation type="journal article" date="2020" name="Fungal Divers.">
        <title>Resolving the Mortierellaceae phylogeny through synthesis of multi-gene phylogenetics and phylogenomics.</title>
        <authorList>
            <person name="Vandepol N."/>
            <person name="Liber J."/>
            <person name="Desiro A."/>
            <person name="Na H."/>
            <person name="Kennedy M."/>
            <person name="Barry K."/>
            <person name="Grigoriev I.V."/>
            <person name="Miller A.N."/>
            <person name="O'Donnell K."/>
            <person name="Stajich J.E."/>
            <person name="Bonito G."/>
        </authorList>
    </citation>
    <scope>NUCLEOTIDE SEQUENCE</scope>
    <source>
        <strain evidence="3">NVP60</strain>
    </source>
</reference>
<keyword evidence="2" id="KW-0472">Membrane</keyword>
<feature type="region of interest" description="Disordered" evidence="1">
    <location>
        <begin position="340"/>
        <end position="458"/>
    </location>
</feature>
<gene>
    <name evidence="3" type="ORF">BGZ97_003039</name>
</gene>
<feature type="compositionally biased region" description="Polar residues" evidence="1">
    <location>
        <begin position="401"/>
        <end position="414"/>
    </location>
</feature>
<feature type="compositionally biased region" description="Polar residues" evidence="1">
    <location>
        <begin position="445"/>
        <end position="458"/>
    </location>
</feature>
<feature type="transmembrane region" description="Helical" evidence="2">
    <location>
        <begin position="305"/>
        <end position="328"/>
    </location>
</feature>
<name>A0A9P6RLF0_9FUNG</name>
<keyword evidence="2" id="KW-1133">Transmembrane helix</keyword>
<dbReference type="EMBL" id="JAAAIN010000017">
    <property type="protein sequence ID" value="KAG0322885.1"/>
    <property type="molecule type" value="Genomic_DNA"/>
</dbReference>
<evidence type="ECO:0000313" key="3">
    <source>
        <dbReference type="EMBL" id="KAG0322885.1"/>
    </source>
</evidence>
<evidence type="ECO:0000313" key="4">
    <source>
        <dbReference type="Proteomes" id="UP000823405"/>
    </source>
</evidence>
<dbReference type="OrthoDB" id="2413248at2759"/>
<dbReference type="AlphaFoldDB" id="A0A9P6RLF0"/>
<protein>
    <submittedName>
        <fullName evidence="3">Uncharacterized protein</fullName>
    </submittedName>
</protein>
<dbReference type="Proteomes" id="UP000823405">
    <property type="component" value="Unassembled WGS sequence"/>
</dbReference>
<keyword evidence="4" id="KW-1185">Reference proteome</keyword>
<proteinExistence type="predicted"/>
<accession>A0A9P6RLF0</accession>